<feature type="domain" description="DUF6593" evidence="2">
    <location>
        <begin position="27"/>
        <end position="97"/>
    </location>
</feature>
<reference evidence="4" key="1">
    <citation type="submission" date="2024-06" db="EMBL/GenBank/DDBJ databases">
        <title>Multi-omics analyses provide insights into the biosynthesis of the anticancer antibiotic pleurotin in Hohenbuehelia grisea.</title>
        <authorList>
            <person name="Weaver J.A."/>
            <person name="Alberti F."/>
        </authorList>
    </citation>
    <scope>NUCLEOTIDE SEQUENCE [LARGE SCALE GENOMIC DNA]</scope>
    <source>
        <strain evidence="4">T-177</strain>
    </source>
</reference>
<dbReference type="Pfam" id="PF20236">
    <property type="entry name" value="DUF6593"/>
    <property type="match status" value="1"/>
</dbReference>
<dbReference type="InterPro" id="IPR046528">
    <property type="entry name" value="DUF6593"/>
</dbReference>
<evidence type="ECO:0000313" key="4">
    <source>
        <dbReference type="Proteomes" id="UP001556367"/>
    </source>
</evidence>
<evidence type="ECO:0000259" key="2">
    <source>
        <dbReference type="Pfam" id="PF20236"/>
    </source>
</evidence>
<comment type="caution">
    <text evidence="3">The sequence shown here is derived from an EMBL/GenBank/DDBJ whole genome shotgun (WGS) entry which is preliminary data.</text>
</comment>
<name>A0ABR3IX45_9AGAR</name>
<sequence>MNSSQITLVDDESPRDGSSTLLYFTPDSMKNSTISLGGPGGKPLYIIKSDRSATRTNVQRAEESTAFATVERRGVLPDRLTLSGAEPIKINQWFRYSGIFNV</sequence>
<protein>
    <recommendedName>
        <fullName evidence="2">DUF6593 domain-containing protein</fullName>
    </recommendedName>
</protein>
<keyword evidence="4" id="KW-1185">Reference proteome</keyword>
<dbReference type="Proteomes" id="UP001556367">
    <property type="component" value="Unassembled WGS sequence"/>
</dbReference>
<accession>A0ABR3IX45</accession>
<feature type="region of interest" description="Disordered" evidence="1">
    <location>
        <begin position="1"/>
        <end position="24"/>
    </location>
</feature>
<proteinExistence type="predicted"/>
<evidence type="ECO:0000256" key="1">
    <source>
        <dbReference type="SAM" id="MobiDB-lite"/>
    </source>
</evidence>
<organism evidence="3 4">
    <name type="scientific">Hohenbuehelia grisea</name>
    <dbReference type="NCBI Taxonomy" id="104357"/>
    <lineage>
        <taxon>Eukaryota</taxon>
        <taxon>Fungi</taxon>
        <taxon>Dikarya</taxon>
        <taxon>Basidiomycota</taxon>
        <taxon>Agaricomycotina</taxon>
        <taxon>Agaricomycetes</taxon>
        <taxon>Agaricomycetidae</taxon>
        <taxon>Agaricales</taxon>
        <taxon>Pleurotineae</taxon>
        <taxon>Pleurotaceae</taxon>
        <taxon>Hohenbuehelia</taxon>
    </lineage>
</organism>
<gene>
    <name evidence="3" type="ORF">HGRIS_010574</name>
</gene>
<evidence type="ECO:0000313" key="3">
    <source>
        <dbReference type="EMBL" id="KAL0947945.1"/>
    </source>
</evidence>
<dbReference type="EMBL" id="JASNQZ010000014">
    <property type="protein sequence ID" value="KAL0947945.1"/>
    <property type="molecule type" value="Genomic_DNA"/>
</dbReference>